<feature type="region of interest" description="Disordered" evidence="1">
    <location>
        <begin position="715"/>
        <end position="765"/>
    </location>
</feature>
<dbReference type="RefSeq" id="WP_077123153.1">
    <property type="nucleotide sequence ID" value="NZ_FMUE01000026.1"/>
</dbReference>
<dbReference type="Proteomes" id="UP000187891">
    <property type="component" value="Unassembled WGS sequence"/>
</dbReference>
<sequence>MAKEPKKKSVDESKLTIQIARMVRDAVGFSATNIENKMEQALSLYKREALDGDDKFSGRSKWVSPDVMERVDWSVAQCIRVFDSSNKVVEFLPNGPEDETLAEQQTTAVNFIARSKNSHVAFLEPWLKNGFITGLGITMVDFKSYPEEGMIETLKGVADEQLVQITQDEAEGKNIIEKVGEPYSAPLPPELQGLIQQQGLPPEAMEMAAQFVPQVRDLQIRKIRKQRQMVIKNLRPEDFIVSKDASFDQQTGGICAKVQGHKRVVGRASLIEQGFDKEKVEKIVGAHDRHEGISLVRSERTDYDEGVSDVEDDVTVYEIFTFIGIDSDKRRHYRITLAGDLESSPVLLDYTETSKFYPYAAFCPFPMPNTLFGHGIADRIGDDQILLSKMQRGVIDSLHKSVHPTQVINPDVTNVDDALNIHPGSIIRSSDPTGGITYNTVPFTGASALPIMDQIRQSIDFTTGVGGGMMAVNASDLQNTTATATSQRANSAQLLIELICRHFADTGYRYLFKIIVDLLVQFPEDAEAFIKRLTNQYERIKVDEWDPDMDVTATIAFGVMNKDFNAAMLQNILGQQMQLLQQGMPIVQPQNIYNTLTKMAENAGFKNAGAFWVDPSTLPPPPPPAPPIDPNAGLIEIEKVKAQLKAESDQQKAQIDLLKLRIEDDRKRDEMIQSFSLKFAELEAKYSAQLDIAKIQMAQAEQRNDVDLSIAAQAEQQRAMAEQAQRQQEEQAQLQALQQQEQMRVAQEQAALAQQMPPQFPPQGV</sequence>
<evidence type="ECO:0000313" key="3">
    <source>
        <dbReference type="Proteomes" id="UP000187891"/>
    </source>
</evidence>
<proteinExistence type="predicted"/>
<accession>A0A1R3U9K3</accession>
<reference evidence="3" key="1">
    <citation type="submission" date="2016-10" db="EMBL/GenBank/DDBJ databases">
        <authorList>
            <person name="Wibberg D."/>
        </authorList>
    </citation>
    <scope>NUCLEOTIDE SEQUENCE [LARGE SCALE GENOMIC DNA]</scope>
</reference>
<protein>
    <recommendedName>
        <fullName evidence="4">Portal protein</fullName>
    </recommendedName>
</protein>
<organism evidence="2 3">
    <name type="scientific">Agrobacterium rosae</name>
    <dbReference type="NCBI Taxonomy" id="1972867"/>
    <lineage>
        <taxon>Bacteria</taxon>
        <taxon>Pseudomonadati</taxon>
        <taxon>Pseudomonadota</taxon>
        <taxon>Alphaproteobacteria</taxon>
        <taxon>Hyphomicrobiales</taxon>
        <taxon>Rhizobiaceae</taxon>
        <taxon>Rhizobium/Agrobacterium group</taxon>
        <taxon>Agrobacterium</taxon>
    </lineage>
</organism>
<evidence type="ECO:0000256" key="1">
    <source>
        <dbReference type="SAM" id="MobiDB-lite"/>
    </source>
</evidence>
<evidence type="ECO:0008006" key="4">
    <source>
        <dbReference type="Google" id="ProtNLM"/>
    </source>
</evidence>
<feature type="compositionally biased region" description="Low complexity" evidence="1">
    <location>
        <begin position="715"/>
        <end position="751"/>
    </location>
</feature>
<dbReference type="EMBL" id="FMUE01000026">
    <property type="protein sequence ID" value="SCX36028.1"/>
    <property type="molecule type" value="Genomic_DNA"/>
</dbReference>
<dbReference type="AlphaFoldDB" id="A0A1R3U9K3"/>
<name>A0A1R3U9K3_9HYPH</name>
<dbReference type="Pfam" id="PF23899">
    <property type="entry name" value="SU10_portal"/>
    <property type="match status" value="1"/>
</dbReference>
<evidence type="ECO:0000313" key="2">
    <source>
        <dbReference type="EMBL" id="SCX36028.1"/>
    </source>
</evidence>
<dbReference type="InterPro" id="IPR056909">
    <property type="entry name" value="SU10_portal"/>
</dbReference>
<gene>
    <name evidence="2" type="ORF">DSM25559_5287</name>
</gene>
<dbReference type="STRING" id="1907666.DSM25559_5287"/>